<dbReference type="Proteomes" id="UP000003160">
    <property type="component" value="Unassembled WGS sequence"/>
</dbReference>
<gene>
    <name evidence="1" type="ORF">HMPREF0645_1036</name>
</gene>
<comment type="caution">
    <text evidence="1">The sequence shown here is derived from an EMBL/GenBank/DDBJ whole genome shotgun (WGS) entry which is preliminary data.</text>
</comment>
<keyword evidence="2" id="KW-1185">Reference proteome</keyword>
<organism evidence="1 2">
    <name type="scientific">Hallella bergensis DSM 17361</name>
    <dbReference type="NCBI Taxonomy" id="585502"/>
    <lineage>
        <taxon>Bacteria</taxon>
        <taxon>Pseudomonadati</taxon>
        <taxon>Bacteroidota</taxon>
        <taxon>Bacteroidia</taxon>
        <taxon>Bacteroidales</taxon>
        <taxon>Prevotellaceae</taxon>
        <taxon>Hallella</taxon>
    </lineage>
</organism>
<protein>
    <submittedName>
        <fullName evidence="1">Uncharacterized protein</fullName>
    </submittedName>
</protein>
<dbReference type="EMBL" id="ACKS01000040">
    <property type="protein sequence ID" value="EFA44536.1"/>
    <property type="molecule type" value="Genomic_DNA"/>
</dbReference>
<name>D1PVQ1_9BACT</name>
<evidence type="ECO:0000313" key="1">
    <source>
        <dbReference type="EMBL" id="EFA44536.1"/>
    </source>
</evidence>
<accession>D1PVQ1</accession>
<evidence type="ECO:0000313" key="2">
    <source>
        <dbReference type="Proteomes" id="UP000003160"/>
    </source>
</evidence>
<proteinExistence type="predicted"/>
<dbReference type="HOGENOM" id="CLU_3237570_0_0_10"/>
<sequence>MLYLTAAKLQKRLDIRVEYRIFFVTLHRIYGKPDAFDTVSSCD</sequence>
<reference evidence="1 2" key="1">
    <citation type="submission" date="2009-10" db="EMBL/GenBank/DDBJ databases">
        <authorList>
            <person name="Qin X."/>
            <person name="Bachman B."/>
            <person name="Battles P."/>
            <person name="Bell A."/>
            <person name="Bess C."/>
            <person name="Bickham C."/>
            <person name="Chaboub L."/>
            <person name="Chen D."/>
            <person name="Coyle M."/>
            <person name="Deiros D.R."/>
            <person name="Dinh H."/>
            <person name="Forbes L."/>
            <person name="Fowler G."/>
            <person name="Francisco L."/>
            <person name="Fu Q."/>
            <person name="Gubbala S."/>
            <person name="Hale W."/>
            <person name="Han Y."/>
            <person name="Hemphill L."/>
            <person name="Highlander S.K."/>
            <person name="Hirani K."/>
            <person name="Hogues M."/>
            <person name="Jackson L."/>
            <person name="Jakkamsetti A."/>
            <person name="Javaid M."/>
            <person name="Jiang H."/>
            <person name="Korchina V."/>
            <person name="Kovar C."/>
            <person name="Lara F."/>
            <person name="Lee S."/>
            <person name="Mata R."/>
            <person name="Mathew T."/>
            <person name="Moen C."/>
            <person name="Morales K."/>
            <person name="Munidasa M."/>
            <person name="Nazareth L."/>
            <person name="Ngo R."/>
            <person name="Nguyen L."/>
            <person name="Okwuonu G."/>
            <person name="Ongeri F."/>
            <person name="Patil S."/>
            <person name="Petrosino J."/>
            <person name="Pham C."/>
            <person name="Pham P."/>
            <person name="Pu L.-L."/>
            <person name="Puazo M."/>
            <person name="Raj R."/>
            <person name="Reid J."/>
            <person name="Rouhana J."/>
            <person name="Saada N."/>
            <person name="Shang Y."/>
            <person name="Simmons D."/>
            <person name="Thornton R."/>
            <person name="Warren J."/>
            <person name="Weissenberger G."/>
            <person name="Zhang J."/>
            <person name="Zhang L."/>
            <person name="Zhou C."/>
            <person name="Zhu D."/>
            <person name="Muzny D."/>
            <person name="Worley K."/>
            <person name="Gibbs R."/>
        </authorList>
    </citation>
    <scope>NUCLEOTIDE SEQUENCE [LARGE SCALE GENOMIC DNA]</scope>
    <source>
        <strain evidence="1 2">DSM 17361</strain>
    </source>
</reference>
<dbReference type="AlphaFoldDB" id="D1PVQ1"/>